<dbReference type="Pfam" id="PF13620">
    <property type="entry name" value="CarboxypepD_reg"/>
    <property type="match status" value="1"/>
</dbReference>
<dbReference type="PROSITE" id="PS51257">
    <property type="entry name" value="PROKAR_LIPOPROTEIN"/>
    <property type="match status" value="1"/>
</dbReference>
<protein>
    <submittedName>
        <fullName evidence="3">Carboxypeptidase regulatory-like domain-containing protein</fullName>
    </submittedName>
</protein>
<accession>A0ABX7DVX9</accession>
<proteinExistence type="predicted"/>
<dbReference type="SUPFAM" id="SSF82171">
    <property type="entry name" value="DPP6 N-terminal domain-like"/>
    <property type="match status" value="1"/>
</dbReference>
<name>A0ABX7DVX9_9FLAO</name>
<dbReference type="Gene3D" id="2.120.10.30">
    <property type="entry name" value="TolB, C-terminal domain"/>
    <property type="match status" value="1"/>
</dbReference>
<reference evidence="3 4" key="1">
    <citation type="submission" date="2021-01" db="EMBL/GenBank/DDBJ databases">
        <title>Aequorivita sp. strain KX20305, a bacterium isolated from the sediment collected at a cold seep field in South China Sea.</title>
        <authorList>
            <person name="Zhang H."/>
            <person name="Li C."/>
        </authorList>
    </citation>
    <scope>NUCLEOTIDE SEQUENCE [LARGE SCALE GENOMIC DNA]</scope>
    <source>
        <strain evidence="3 4">KX20305</strain>
    </source>
</reference>
<dbReference type="InterPro" id="IPR013784">
    <property type="entry name" value="Carb-bd-like_fold"/>
</dbReference>
<dbReference type="InterPro" id="IPR011042">
    <property type="entry name" value="6-blade_b-propeller_TolB-like"/>
</dbReference>
<evidence type="ECO:0000259" key="2">
    <source>
        <dbReference type="PROSITE" id="PS50853"/>
    </source>
</evidence>
<dbReference type="InterPro" id="IPR013783">
    <property type="entry name" value="Ig-like_fold"/>
</dbReference>
<keyword evidence="1" id="KW-0732">Signal</keyword>
<dbReference type="Gene3D" id="2.60.40.10">
    <property type="entry name" value="Immunoglobulins"/>
    <property type="match status" value="1"/>
</dbReference>
<feature type="signal peptide" evidence="1">
    <location>
        <begin position="1"/>
        <end position="20"/>
    </location>
</feature>
<evidence type="ECO:0000313" key="3">
    <source>
        <dbReference type="EMBL" id="QQX78138.1"/>
    </source>
</evidence>
<dbReference type="SUPFAM" id="SSF49452">
    <property type="entry name" value="Starch-binding domain-like"/>
    <property type="match status" value="1"/>
</dbReference>
<evidence type="ECO:0000313" key="4">
    <source>
        <dbReference type="Proteomes" id="UP000629420"/>
    </source>
</evidence>
<dbReference type="PROSITE" id="PS50853">
    <property type="entry name" value="FN3"/>
    <property type="match status" value="1"/>
</dbReference>
<feature type="domain" description="Fibronectin type-III" evidence="2">
    <location>
        <begin position="116"/>
        <end position="215"/>
    </location>
</feature>
<keyword evidence="4" id="KW-1185">Reference proteome</keyword>
<organism evidence="3 4">
    <name type="scientific">Aequorivita iocasae</name>
    <dbReference type="NCBI Taxonomy" id="2803865"/>
    <lineage>
        <taxon>Bacteria</taxon>
        <taxon>Pseudomonadati</taxon>
        <taxon>Bacteroidota</taxon>
        <taxon>Flavobacteriia</taxon>
        <taxon>Flavobacteriales</taxon>
        <taxon>Flavobacteriaceae</taxon>
        <taxon>Aequorivita</taxon>
    </lineage>
</organism>
<sequence>MKKYIALFFVSFFLILIGCSEDTIDVVRTGNISGKVTDKVTGAALENVKITTNPASTTVFTDSIGRFKLNDVAVDDYSVQAELNGYATGFESTTVTEAMTTVVAFELSLANSDNNPPSVPILVSPEDGAEEQPLEVQFIWQASDPENDDLSYTLDLRNGTTDEMQVFEVGQDTTYTVSNLQLSTKYFWQVTVTDGSNDPVSSVISDFKTLTFPDNPYTFVKENNGNLVIYSGAKDTATVGNTEPDFSVFQLTSENTNSFRPRKSVILNRIAFLRNSGGATQIYTMNFDGTDVQQVTSQRPVAGFRTEHLDFTWALNDSKLYYPHFDKLYSINPDGTGNRLEYTTTDGSFISEVAVPEFDDDLVLLKTNNSSGYNVRIYTARLSTGLEETVIFENLDGAVSGIDITANADRVLYTWDIDEAQNSSYRIFNSRIFLFTIGSPDPPVLLETDVQEGENELDARFSPSEGGVIFTRVKNNFRAIPEIHSFIFDQQSLDDELLFTNSYMPDWE</sequence>
<dbReference type="EMBL" id="CP068439">
    <property type="protein sequence ID" value="QQX78138.1"/>
    <property type="molecule type" value="Genomic_DNA"/>
</dbReference>
<dbReference type="SUPFAM" id="SSF49265">
    <property type="entry name" value="Fibronectin type III"/>
    <property type="match status" value="1"/>
</dbReference>
<gene>
    <name evidence="3" type="ORF">JK629_01040</name>
</gene>
<dbReference type="Proteomes" id="UP000629420">
    <property type="component" value="Chromosome"/>
</dbReference>
<dbReference type="InterPro" id="IPR003961">
    <property type="entry name" value="FN3_dom"/>
</dbReference>
<feature type="chain" id="PRO_5045933866" evidence="1">
    <location>
        <begin position="21"/>
        <end position="508"/>
    </location>
</feature>
<dbReference type="InterPro" id="IPR036116">
    <property type="entry name" value="FN3_sf"/>
</dbReference>
<evidence type="ECO:0000256" key="1">
    <source>
        <dbReference type="SAM" id="SignalP"/>
    </source>
</evidence>
<dbReference type="Gene3D" id="2.60.40.1120">
    <property type="entry name" value="Carboxypeptidase-like, regulatory domain"/>
    <property type="match status" value="1"/>
</dbReference>